<protein>
    <submittedName>
        <fullName evidence="1">Uncharacterized protein</fullName>
    </submittedName>
</protein>
<evidence type="ECO:0000313" key="1">
    <source>
        <dbReference type="EMBL" id="VDP77493.1"/>
    </source>
</evidence>
<organism evidence="1 2">
    <name type="scientific">Schistosoma mattheei</name>
    <dbReference type="NCBI Taxonomy" id="31246"/>
    <lineage>
        <taxon>Eukaryota</taxon>
        <taxon>Metazoa</taxon>
        <taxon>Spiralia</taxon>
        <taxon>Lophotrochozoa</taxon>
        <taxon>Platyhelminthes</taxon>
        <taxon>Trematoda</taxon>
        <taxon>Digenea</taxon>
        <taxon>Strigeidida</taxon>
        <taxon>Schistosomatoidea</taxon>
        <taxon>Schistosomatidae</taxon>
        <taxon>Schistosoma</taxon>
    </lineage>
</organism>
<sequence length="33" mass="4064">MNTVCLGPVKNFRNKLFQFRKQTFWFNTRSIQL</sequence>
<proteinExistence type="predicted"/>
<dbReference type="AlphaFoldDB" id="A0A3P8K996"/>
<name>A0A3P8K996_9TREM</name>
<dbReference type="EMBL" id="UZAL01040757">
    <property type="protein sequence ID" value="VDP77493.1"/>
    <property type="molecule type" value="Genomic_DNA"/>
</dbReference>
<dbReference type="Proteomes" id="UP000269396">
    <property type="component" value="Unassembled WGS sequence"/>
</dbReference>
<accession>A0A3P8K996</accession>
<keyword evidence="2" id="KW-1185">Reference proteome</keyword>
<reference evidence="1 2" key="1">
    <citation type="submission" date="2018-11" db="EMBL/GenBank/DDBJ databases">
        <authorList>
            <consortium name="Pathogen Informatics"/>
        </authorList>
    </citation>
    <scope>NUCLEOTIDE SEQUENCE [LARGE SCALE GENOMIC DNA]</scope>
    <source>
        <strain>Denwood</strain>
        <strain evidence="2">Zambia</strain>
    </source>
</reference>
<evidence type="ECO:0000313" key="2">
    <source>
        <dbReference type="Proteomes" id="UP000269396"/>
    </source>
</evidence>
<gene>
    <name evidence="1" type="ORF">SMTD_LOCUS18582</name>
</gene>